<name>A0A9N7UIJ0_PLEPL</name>
<keyword evidence="1" id="KW-0472">Membrane</keyword>
<accession>A0A9N7UIJ0</accession>
<evidence type="ECO:0000313" key="2">
    <source>
        <dbReference type="EMBL" id="CAB1430904.1"/>
    </source>
</evidence>
<keyword evidence="1" id="KW-1133">Transmembrane helix</keyword>
<protein>
    <submittedName>
        <fullName evidence="2">Uncharacterized protein</fullName>
    </submittedName>
</protein>
<sequence length="141" mass="16184">MLSAQRHRSAQLLPVISGEWLCVFGLMWTTYGARRALQACVTSHWMFPGEALPPRRITISPCVSDVDLMFWHHWSLAPLLKLWCCGPEAATQFLVYHSMLVIFLVCQWCKYWGMLINHAAAKLTKTTTGDAGVYDYYPRFK</sequence>
<gene>
    <name evidence="2" type="ORF">PLEPLA_LOCUS18900</name>
</gene>
<keyword evidence="3" id="KW-1185">Reference proteome</keyword>
<feature type="transmembrane region" description="Helical" evidence="1">
    <location>
        <begin position="12"/>
        <end position="31"/>
    </location>
</feature>
<organism evidence="2 3">
    <name type="scientific">Pleuronectes platessa</name>
    <name type="common">European plaice</name>
    <dbReference type="NCBI Taxonomy" id="8262"/>
    <lineage>
        <taxon>Eukaryota</taxon>
        <taxon>Metazoa</taxon>
        <taxon>Chordata</taxon>
        <taxon>Craniata</taxon>
        <taxon>Vertebrata</taxon>
        <taxon>Euteleostomi</taxon>
        <taxon>Actinopterygii</taxon>
        <taxon>Neopterygii</taxon>
        <taxon>Teleostei</taxon>
        <taxon>Neoteleostei</taxon>
        <taxon>Acanthomorphata</taxon>
        <taxon>Carangaria</taxon>
        <taxon>Pleuronectiformes</taxon>
        <taxon>Pleuronectoidei</taxon>
        <taxon>Pleuronectidae</taxon>
        <taxon>Pleuronectes</taxon>
    </lineage>
</organism>
<evidence type="ECO:0000256" key="1">
    <source>
        <dbReference type="SAM" id="Phobius"/>
    </source>
</evidence>
<dbReference type="Proteomes" id="UP001153269">
    <property type="component" value="Unassembled WGS sequence"/>
</dbReference>
<proteinExistence type="predicted"/>
<reference evidence="2" key="1">
    <citation type="submission" date="2020-03" db="EMBL/GenBank/DDBJ databases">
        <authorList>
            <person name="Weist P."/>
        </authorList>
    </citation>
    <scope>NUCLEOTIDE SEQUENCE</scope>
</reference>
<evidence type="ECO:0000313" key="3">
    <source>
        <dbReference type="Proteomes" id="UP001153269"/>
    </source>
</evidence>
<keyword evidence="1" id="KW-0812">Transmembrane</keyword>
<dbReference type="AlphaFoldDB" id="A0A9N7UIJ0"/>
<dbReference type="EMBL" id="CADEAL010001280">
    <property type="protein sequence ID" value="CAB1430904.1"/>
    <property type="molecule type" value="Genomic_DNA"/>
</dbReference>
<comment type="caution">
    <text evidence="2">The sequence shown here is derived from an EMBL/GenBank/DDBJ whole genome shotgun (WGS) entry which is preliminary data.</text>
</comment>